<keyword evidence="1" id="KW-0489">Methyltransferase</keyword>
<evidence type="ECO:0000313" key="1">
    <source>
        <dbReference type="EMBL" id="HCL01485.1"/>
    </source>
</evidence>
<dbReference type="GO" id="GO:0032259">
    <property type="term" value="P:methylation"/>
    <property type="evidence" value="ECO:0007669"/>
    <property type="project" value="UniProtKB-KW"/>
</dbReference>
<comment type="caution">
    <text evidence="1">The sequence shown here is derived from an EMBL/GenBank/DDBJ whole genome shotgun (WGS) entry which is preliminary data.</text>
</comment>
<reference evidence="1 2" key="1">
    <citation type="journal article" date="2018" name="Nat. Biotechnol.">
        <title>A standardized bacterial taxonomy based on genome phylogeny substantially revises the tree of life.</title>
        <authorList>
            <person name="Parks D.H."/>
            <person name="Chuvochina M."/>
            <person name="Waite D.W."/>
            <person name="Rinke C."/>
            <person name="Skarshewski A."/>
            <person name="Chaumeil P.A."/>
            <person name="Hugenholtz P."/>
        </authorList>
    </citation>
    <scope>NUCLEOTIDE SEQUENCE [LARGE SCALE GENOMIC DNA]</scope>
    <source>
        <strain evidence="1">UBA11728</strain>
    </source>
</reference>
<gene>
    <name evidence="1" type="ORF">DHW61_03570</name>
</gene>
<dbReference type="EMBL" id="DPVV01000125">
    <property type="protein sequence ID" value="HCL01485.1"/>
    <property type="molecule type" value="Genomic_DNA"/>
</dbReference>
<feature type="non-terminal residue" evidence="1">
    <location>
        <position position="1"/>
    </location>
</feature>
<protein>
    <submittedName>
        <fullName evidence="1">Methyltransferase</fullName>
    </submittedName>
</protein>
<proteinExistence type="predicted"/>
<accession>A0A3D2X4K5</accession>
<dbReference type="GO" id="GO:0008168">
    <property type="term" value="F:methyltransferase activity"/>
    <property type="evidence" value="ECO:0007669"/>
    <property type="project" value="UniProtKB-KW"/>
</dbReference>
<sequence length="23" mass="2485">ALVGFGAGIPVKEMLLKLENQEK</sequence>
<dbReference type="AlphaFoldDB" id="A0A3D2X4K5"/>
<evidence type="ECO:0000313" key="2">
    <source>
        <dbReference type="Proteomes" id="UP000262969"/>
    </source>
</evidence>
<keyword evidence="1" id="KW-0808">Transferase</keyword>
<organism evidence="1 2">
    <name type="scientific">Lachnoclostridium phytofermentans</name>
    <dbReference type="NCBI Taxonomy" id="66219"/>
    <lineage>
        <taxon>Bacteria</taxon>
        <taxon>Bacillati</taxon>
        <taxon>Bacillota</taxon>
        <taxon>Clostridia</taxon>
        <taxon>Lachnospirales</taxon>
        <taxon>Lachnospiraceae</taxon>
    </lineage>
</organism>
<name>A0A3D2X4K5_9FIRM</name>
<dbReference type="Proteomes" id="UP000262969">
    <property type="component" value="Unassembled WGS sequence"/>
</dbReference>